<sequence length="539" mass="60152">MILYNLLKEKLVTVQSPDGRKTQASLPDIFAMLEENQVESFPLLRPHQSAPWTCLLTQLAALALEESGETLPPLDPEEPWTMVGRHEPEKWAQLLRALTPGYPEDEPWCLVVSDVTKPAFLQPPSSTEASAEKCFDKVDLTPDNLDLTITRKAHDLKPGLIAVPRIEEWLFAIVSLQTNAGFLGAENYGIARQNGGHGKRICSSLGSSRTIGGRWGRNVRVILDHIDDLYSELYEAENPLRLLWLLPWDGEKGSSIFVGDLHPLFVEVARRIRCVEKDGGLCVTRGGTKDWRVAAEDFHGALNDPWTPLIDDEGDVKAYGGDMSYRGLQKVLCFSHKPLLLQWHQKYDGSKNQLVLFEGLMKGKGKTEGVAFRALPVSSAVRRLFSSPDLTKENEIASAMLNLVETAENKVLKVALATSAQARRPSFNGAIEWNGPDVDDWIPTVIREMDKEVDDLFFLALWNELERGAGARDDSDKTWTDRLRELVEKYFELGMKTLSLGSEMNLKGIAQGRNRLFGLMKNLLPAAPCLKEGENEHGA</sequence>
<evidence type="ECO:0000313" key="1">
    <source>
        <dbReference type="EMBL" id="EHM12584.1"/>
    </source>
</evidence>
<proteinExistence type="predicted"/>
<reference evidence="1 2" key="1">
    <citation type="submission" date="2011-11" db="EMBL/GenBank/DDBJ databases">
        <title>The Noncontiguous Finished genome of Jonquetella anthropi DSM 22815.</title>
        <authorList>
            <consortium name="US DOE Joint Genome Institute (JGI-PGF)"/>
            <person name="Lucas S."/>
            <person name="Copeland A."/>
            <person name="Lapidus A."/>
            <person name="Glavina del Rio T."/>
            <person name="Dalin E."/>
            <person name="Tice H."/>
            <person name="Bruce D."/>
            <person name="Goodwin L."/>
            <person name="Pitluck S."/>
            <person name="Peters L."/>
            <person name="Mikhailova N."/>
            <person name="Held B."/>
            <person name="Kyrpides N."/>
            <person name="Mavromatis K."/>
            <person name="Ivanova N."/>
            <person name="Markowitz V."/>
            <person name="Cheng J.-F."/>
            <person name="Hugenholtz P."/>
            <person name="Woyke T."/>
            <person name="Wu D."/>
            <person name="Gronow S."/>
            <person name="Wellnitz S."/>
            <person name="Brambilla E."/>
            <person name="Klenk H.-P."/>
            <person name="Eisen J.A."/>
        </authorList>
    </citation>
    <scope>NUCLEOTIDE SEQUENCE [LARGE SCALE GENOMIC DNA]</scope>
    <source>
        <strain evidence="1 2">DSM 22815</strain>
    </source>
</reference>
<name>H0UMB1_9BACT</name>
<protein>
    <submittedName>
        <fullName evidence="1">Uncharacterized protein</fullName>
    </submittedName>
</protein>
<dbReference type="eggNOG" id="ENOG502Z99F">
    <property type="taxonomic scope" value="Bacteria"/>
</dbReference>
<dbReference type="AlphaFoldDB" id="H0UMB1"/>
<evidence type="ECO:0000313" key="2">
    <source>
        <dbReference type="Proteomes" id="UP000003806"/>
    </source>
</evidence>
<organism evidence="1 2">
    <name type="scientific">Jonquetella anthropi DSM 22815</name>
    <dbReference type="NCBI Taxonomy" id="885272"/>
    <lineage>
        <taxon>Bacteria</taxon>
        <taxon>Thermotogati</taxon>
        <taxon>Synergistota</taxon>
        <taxon>Synergistia</taxon>
        <taxon>Synergistales</taxon>
        <taxon>Dethiosulfovibrionaceae</taxon>
        <taxon>Jonquetella</taxon>
    </lineage>
</organism>
<keyword evidence="2" id="KW-1185">Reference proteome</keyword>
<dbReference type="STRING" id="885272.JonanDRAFT_0157"/>
<dbReference type="HOGENOM" id="CLU_538328_0_0_0"/>
<dbReference type="OrthoDB" id="5450902at2"/>
<dbReference type="RefSeq" id="WP_008522375.1">
    <property type="nucleotide sequence ID" value="NZ_CM001376.1"/>
</dbReference>
<accession>H0UMB1</accession>
<gene>
    <name evidence="1" type="ORF">JonanDRAFT_0157</name>
</gene>
<dbReference type="Proteomes" id="UP000003806">
    <property type="component" value="Chromosome"/>
</dbReference>
<dbReference type="EMBL" id="CM001376">
    <property type="protein sequence ID" value="EHM12584.1"/>
    <property type="molecule type" value="Genomic_DNA"/>
</dbReference>